<dbReference type="AlphaFoldDB" id="A0A075P3R9"/>
<feature type="domain" description="Schlafen AlbA-2" evidence="1">
    <location>
        <begin position="17"/>
        <end position="136"/>
    </location>
</feature>
<dbReference type="KEGG" id="aal:EP13_17400"/>
<dbReference type="Gene3D" id="3.30.950.30">
    <property type="entry name" value="Schlafen, AAA domain"/>
    <property type="match status" value="1"/>
</dbReference>
<dbReference type="eggNOG" id="COG2865">
    <property type="taxonomic scope" value="Bacteria"/>
</dbReference>
<dbReference type="InterPro" id="IPR007421">
    <property type="entry name" value="Schlafen_AlbA_2_dom"/>
</dbReference>
<evidence type="ECO:0000313" key="2">
    <source>
        <dbReference type="EMBL" id="AIG00314.1"/>
    </source>
</evidence>
<protein>
    <recommendedName>
        <fullName evidence="1">Schlafen AlbA-2 domain-containing protein</fullName>
    </recommendedName>
</protein>
<sequence length="462" mass="51426">MPLADNHVQQLIINPVESLSLELKDWIDPNTKEGQSKIVKALIAMRNNNGGYLLIGFNDADGSPNPNGPDNVSELFHVDIIQGLISRFSSEAFEISVHYPVLDDNTFVVVEAPSGVKSPVATKSGLQEGDRHFIRAHKVIIRSLSSNNTPSTTEAKWSDWPSIVEKCFDNREADVGRFLRRHLTSLSGEHLSELIQTLRGIETPEENNDTPAEFIEESYGRFQTVVGERNLTLPAFGSYEVAAVVTGEINEHTTNVNFLNLLASSNPRYTGWPVWCDSRSFTDDSARPFVFDGYWEALIVSLDRGFGDHIDYWRLSPDGKFYLHRALQDDVGGGDRTPAAGTVLDFALMILRIAECVVVAIEFAKSLGASETSNVSFTFRWKGLQGRSLSSWANPNRMLSWSAVAHQDTLTTNITVPVDTAISAYSGYIHQVITPLFQVFSGFEINESVTEDLVRRLVERRL</sequence>
<reference evidence="2 3" key="1">
    <citation type="submission" date="2014-06" db="EMBL/GenBank/DDBJ databases">
        <title>Genomes of Alteromonas australica, a world apart.</title>
        <authorList>
            <person name="Gonzaga A."/>
            <person name="Lopez-Perez M."/>
            <person name="Rodriguez-Valera F."/>
        </authorList>
    </citation>
    <scope>NUCLEOTIDE SEQUENCE [LARGE SCALE GENOMIC DNA]</scope>
    <source>
        <strain evidence="2 3">H 17</strain>
    </source>
</reference>
<keyword evidence="3" id="KW-1185">Reference proteome</keyword>
<dbReference type="GeneID" id="78256657"/>
<organism evidence="2 3">
    <name type="scientific">Alteromonas australica</name>
    <dbReference type="NCBI Taxonomy" id="589873"/>
    <lineage>
        <taxon>Bacteria</taxon>
        <taxon>Pseudomonadati</taxon>
        <taxon>Pseudomonadota</taxon>
        <taxon>Gammaproteobacteria</taxon>
        <taxon>Alteromonadales</taxon>
        <taxon>Alteromonadaceae</taxon>
        <taxon>Alteromonas/Salinimonas group</taxon>
        <taxon>Alteromonas</taxon>
    </lineage>
</organism>
<dbReference type="EMBL" id="CP008849">
    <property type="protein sequence ID" value="AIG00314.1"/>
    <property type="molecule type" value="Genomic_DNA"/>
</dbReference>
<dbReference type="RefSeq" id="WP_044058320.1">
    <property type="nucleotide sequence ID" value="NZ_CBCSKJ010000004.1"/>
</dbReference>
<dbReference type="Pfam" id="PF04326">
    <property type="entry name" value="SLFN_AlbA_2"/>
    <property type="match status" value="1"/>
</dbReference>
<evidence type="ECO:0000259" key="1">
    <source>
        <dbReference type="Pfam" id="PF04326"/>
    </source>
</evidence>
<accession>A0A075P3R9</accession>
<dbReference type="Proteomes" id="UP000056090">
    <property type="component" value="Chromosome"/>
</dbReference>
<evidence type="ECO:0000313" key="3">
    <source>
        <dbReference type="Proteomes" id="UP000056090"/>
    </source>
</evidence>
<proteinExistence type="predicted"/>
<name>A0A075P3R9_9ALTE</name>
<dbReference type="InterPro" id="IPR038461">
    <property type="entry name" value="Schlafen_AlbA_2_dom_sf"/>
</dbReference>
<gene>
    <name evidence="2" type="ORF">EP13_17400</name>
</gene>